<accession>A0A0D0BB70</accession>
<reference evidence="2 3" key="1">
    <citation type="submission" date="2014-04" db="EMBL/GenBank/DDBJ databases">
        <title>Evolutionary Origins and Diversification of the Mycorrhizal Mutualists.</title>
        <authorList>
            <consortium name="DOE Joint Genome Institute"/>
            <consortium name="Mycorrhizal Genomics Consortium"/>
            <person name="Kohler A."/>
            <person name="Kuo A."/>
            <person name="Nagy L.G."/>
            <person name="Floudas D."/>
            <person name="Copeland A."/>
            <person name="Barry K.W."/>
            <person name="Cichocki N."/>
            <person name="Veneault-Fourrey C."/>
            <person name="LaButti K."/>
            <person name="Lindquist E.A."/>
            <person name="Lipzen A."/>
            <person name="Lundell T."/>
            <person name="Morin E."/>
            <person name="Murat C."/>
            <person name="Riley R."/>
            <person name="Ohm R."/>
            <person name="Sun H."/>
            <person name="Tunlid A."/>
            <person name="Henrissat B."/>
            <person name="Grigoriev I.V."/>
            <person name="Hibbett D.S."/>
            <person name="Martin F."/>
        </authorList>
    </citation>
    <scope>NUCLEOTIDE SEQUENCE [LARGE SCALE GENOMIC DNA]</scope>
    <source>
        <strain evidence="2 3">FD-317 M1</strain>
    </source>
</reference>
<evidence type="ECO:0000313" key="3">
    <source>
        <dbReference type="Proteomes" id="UP000053593"/>
    </source>
</evidence>
<keyword evidence="1" id="KW-0812">Transmembrane</keyword>
<keyword evidence="1" id="KW-1133">Transmembrane helix</keyword>
<organism evidence="2 3">
    <name type="scientific">Collybiopsis luxurians FD-317 M1</name>
    <dbReference type="NCBI Taxonomy" id="944289"/>
    <lineage>
        <taxon>Eukaryota</taxon>
        <taxon>Fungi</taxon>
        <taxon>Dikarya</taxon>
        <taxon>Basidiomycota</taxon>
        <taxon>Agaricomycotina</taxon>
        <taxon>Agaricomycetes</taxon>
        <taxon>Agaricomycetidae</taxon>
        <taxon>Agaricales</taxon>
        <taxon>Marasmiineae</taxon>
        <taxon>Omphalotaceae</taxon>
        <taxon>Collybiopsis</taxon>
        <taxon>Collybiopsis luxurians</taxon>
    </lineage>
</organism>
<name>A0A0D0BB70_9AGAR</name>
<feature type="transmembrane region" description="Helical" evidence="1">
    <location>
        <begin position="14"/>
        <end position="33"/>
    </location>
</feature>
<evidence type="ECO:0000256" key="1">
    <source>
        <dbReference type="SAM" id="Phobius"/>
    </source>
</evidence>
<dbReference type="Proteomes" id="UP000053593">
    <property type="component" value="Unassembled WGS sequence"/>
</dbReference>
<dbReference type="EMBL" id="KN834860">
    <property type="protein sequence ID" value="KIK51581.1"/>
    <property type="molecule type" value="Genomic_DNA"/>
</dbReference>
<protein>
    <submittedName>
        <fullName evidence="2">Uncharacterized protein</fullName>
    </submittedName>
</protein>
<keyword evidence="1" id="KW-0472">Membrane</keyword>
<dbReference type="HOGENOM" id="CLU_1722571_0_0_1"/>
<gene>
    <name evidence="2" type="ORF">GYMLUDRAFT_393000</name>
</gene>
<sequence length="152" mass="17615">MSIHSYHSLHLYPLAHQLLASLFTYVLLGPGLGHRYSMLLGRWSRQEAVFKRMRRPLLLPSRIIRISRTITSVNQHFYGFPTHLPRPYRSPAHVRMYVCGASCAGTKSQWELDSEFVSVEWVDCRHRASLLEDVMRICGRVREYKEGIMGLG</sequence>
<proteinExistence type="predicted"/>
<dbReference type="AlphaFoldDB" id="A0A0D0BB70"/>
<evidence type="ECO:0000313" key="2">
    <source>
        <dbReference type="EMBL" id="KIK51581.1"/>
    </source>
</evidence>
<keyword evidence="3" id="KW-1185">Reference proteome</keyword>